<sequence>MRTLGNFFKRLLCWLLVLLLAALAAVGGVLGLQGWRLYRTTQQDLPAAQLYETISARPSFTTCDAIPQTYIDAVIAVEDSRFERHHGVDPLAIVRALWTDLKTKSLAEGGSTLTQQLAKNVYFTQEKHFARKAAELFAAVDIEKHYGKQQIFEMYVNTIYFGSGYYGIAEAAQGYFGKTPAELTSAECVLLAGLPNAPSAYSPNSSPALALKRSQVVLDRMVSAKKLTKIQAMELQDEITALPVLASD</sequence>
<evidence type="ECO:0000256" key="4">
    <source>
        <dbReference type="ARBA" id="ARBA00007090"/>
    </source>
</evidence>
<dbReference type="FunFam" id="1.10.3810.10:FF:000001">
    <property type="entry name" value="Penicillin-binding protein 1A"/>
    <property type="match status" value="1"/>
</dbReference>
<evidence type="ECO:0000256" key="17">
    <source>
        <dbReference type="ARBA" id="ARBA00022984"/>
    </source>
</evidence>
<name>A0A2A7AMW8_9FIRM</name>
<evidence type="ECO:0000313" key="28">
    <source>
        <dbReference type="EMBL" id="PDX80449.1"/>
    </source>
</evidence>
<keyword evidence="22" id="KW-0961">Cell wall biogenesis/degradation</keyword>
<dbReference type="GO" id="GO:0071555">
    <property type="term" value="P:cell wall organization"/>
    <property type="evidence" value="ECO:0007669"/>
    <property type="project" value="UniProtKB-KW"/>
</dbReference>
<dbReference type="GO" id="GO:0008360">
    <property type="term" value="P:regulation of cell shape"/>
    <property type="evidence" value="ECO:0007669"/>
    <property type="project" value="UniProtKB-KW"/>
</dbReference>
<evidence type="ECO:0000256" key="14">
    <source>
        <dbReference type="ARBA" id="ARBA00022801"/>
    </source>
</evidence>
<keyword evidence="21" id="KW-0511">Multifunctional enzyme</keyword>
<evidence type="ECO:0000256" key="20">
    <source>
        <dbReference type="ARBA" id="ARBA00023251"/>
    </source>
</evidence>
<comment type="subcellular location">
    <subcellularLocation>
        <location evidence="2">Cell membrane</location>
        <topology evidence="2">Single-pass type II membrane protein</topology>
    </subcellularLocation>
</comment>
<dbReference type="RefSeq" id="WP_097840014.1">
    <property type="nucleotide sequence ID" value="NZ_NMTY01000026.1"/>
</dbReference>
<evidence type="ECO:0000256" key="15">
    <source>
        <dbReference type="ARBA" id="ARBA00022960"/>
    </source>
</evidence>
<dbReference type="GO" id="GO:0005886">
    <property type="term" value="C:plasma membrane"/>
    <property type="evidence" value="ECO:0007669"/>
    <property type="project" value="UniProtKB-SubCell"/>
</dbReference>
<keyword evidence="12" id="KW-0808">Transferase</keyword>
<evidence type="ECO:0000256" key="11">
    <source>
        <dbReference type="ARBA" id="ARBA00022676"/>
    </source>
</evidence>
<comment type="similarity">
    <text evidence="5">In the N-terminal section; belongs to the glycosyltransferase 51 family.</text>
</comment>
<evidence type="ECO:0000256" key="10">
    <source>
        <dbReference type="ARBA" id="ARBA00022670"/>
    </source>
</evidence>
<evidence type="ECO:0000256" key="18">
    <source>
        <dbReference type="ARBA" id="ARBA00022989"/>
    </source>
</evidence>
<evidence type="ECO:0000256" key="5">
    <source>
        <dbReference type="ARBA" id="ARBA00007739"/>
    </source>
</evidence>
<organism evidence="28 29">
    <name type="scientific">Faecalibacterium prausnitzii</name>
    <dbReference type="NCBI Taxonomy" id="853"/>
    <lineage>
        <taxon>Bacteria</taxon>
        <taxon>Bacillati</taxon>
        <taxon>Bacillota</taxon>
        <taxon>Clostridia</taxon>
        <taxon>Eubacteriales</taxon>
        <taxon>Oscillospiraceae</taxon>
        <taxon>Faecalibacterium</taxon>
    </lineage>
</organism>
<evidence type="ECO:0000313" key="29">
    <source>
        <dbReference type="Proteomes" id="UP000220005"/>
    </source>
</evidence>
<reference evidence="28 29" key="1">
    <citation type="journal article" date="2017" name="Front. Microbiol.">
        <title>New Insights into the Diversity of the Genus Faecalibacterium.</title>
        <authorList>
            <person name="Benevides L."/>
            <person name="Burman S."/>
            <person name="Martin R."/>
            <person name="Robert V."/>
            <person name="Thomas M."/>
            <person name="Miquel S."/>
            <person name="Chain F."/>
            <person name="Sokol H."/>
            <person name="Bermudez-Humaran L.G."/>
            <person name="Morrison M."/>
            <person name="Langella P."/>
            <person name="Azevedo V.A."/>
            <person name="Chatel J.M."/>
            <person name="Soares S."/>
        </authorList>
    </citation>
    <scope>NUCLEOTIDE SEQUENCE [LARGE SCALE GENOMIC DNA]</scope>
    <source>
        <strain evidence="28 29">CNCM I 4575</strain>
    </source>
</reference>
<dbReference type="PANTHER" id="PTHR32282">
    <property type="entry name" value="BINDING PROTEIN TRANSPEPTIDASE, PUTATIVE-RELATED"/>
    <property type="match status" value="1"/>
</dbReference>
<dbReference type="Pfam" id="PF00912">
    <property type="entry name" value="Transgly"/>
    <property type="match status" value="1"/>
</dbReference>
<evidence type="ECO:0000256" key="16">
    <source>
        <dbReference type="ARBA" id="ARBA00022968"/>
    </source>
</evidence>
<dbReference type="InterPro" id="IPR001264">
    <property type="entry name" value="Glyco_trans_51"/>
</dbReference>
<keyword evidence="14" id="KW-0378">Hydrolase</keyword>
<evidence type="ECO:0000256" key="13">
    <source>
        <dbReference type="ARBA" id="ARBA00022692"/>
    </source>
</evidence>
<gene>
    <name evidence="28" type="ORF">CGS58_11915</name>
</gene>
<dbReference type="GO" id="GO:0008955">
    <property type="term" value="F:peptidoglycan glycosyltransferase activity"/>
    <property type="evidence" value="ECO:0007669"/>
    <property type="project" value="UniProtKB-EC"/>
</dbReference>
<evidence type="ECO:0000256" key="24">
    <source>
        <dbReference type="ARBA" id="ARBA00044770"/>
    </source>
</evidence>
<dbReference type="InterPro" id="IPR050396">
    <property type="entry name" value="Glycosyltr_51/Transpeptidase"/>
</dbReference>
<evidence type="ECO:0000256" key="7">
    <source>
        <dbReference type="ARBA" id="ARBA00018638"/>
    </source>
</evidence>
<dbReference type="InterPro" id="IPR036950">
    <property type="entry name" value="PBP_transglycosylase"/>
</dbReference>
<keyword evidence="18" id="KW-1133">Transmembrane helix</keyword>
<evidence type="ECO:0000256" key="25">
    <source>
        <dbReference type="ARBA" id="ARBA00049902"/>
    </source>
</evidence>
<dbReference type="InterPro" id="IPR023346">
    <property type="entry name" value="Lysozyme-like_dom_sf"/>
</dbReference>
<dbReference type="EC" id="2.4.99.28" evidence="24"/>
<feature type="domain" description="Glycosyl transferase family 51" evidence="27">
    <location>
        <begin position="56"/>
        <end position="221"/>
    </location>
</feature>
<keyword evidence="19" id="KW-0472">Membrane</keyword>
<comment type="caution">
    <text evidence="28">The sequence shown here is derived from an EMBL/GenBank/DDBJ whole genome shotgun (WGS) entry which is preliminary data.</text>
</comment>
<dbReference type="EMBL" id="NMTY01000026">
    <property type="protein sequence ID" value="PDX80449.1"/>
    <property type="molecule type" value="Genomic_DNA"/>
</dbReference>
<evidence type="ECO:0000256" key="23">
    <source>
        <dbReference type="ARBA" id="ARBA00034000"/>
    </source>
</evidence>
<keyword evidence="17" id="KW-0573">Peptidoglycan synthesis</keyword>
<evidence type="ECO:0000256" key="19">
    <source>
        <dbReference type="ARBA" id="ARBA00023136"/>
    </source>
</evidence>
<evidence type="ECO:0000256" key="21">
    <source>
        <dbReference type="ARBA" id="ARBA00023268"/>
    </source>
</evidence>
<keyword evidence="8" id="KW-1003">Cell membrane</keyword>
<comment type="similarity">
    <text evidence="4">In the C-terminal section; belongs to the transpeptidase family.</text>
</comment>
<dbReference type="GO" id="GO:0006508">
    <property type="term" value="P:proteolysis"/>
    <property type="evidence" value="ECO:0007669"/>
    <property type="project" value="UniProtKB-KW"/>
</dbReference>
<comment type="catalytic activity">
    <reaction evidence="25">
        <text>[GlcNAc-(1-&gt;4)-Mur2Ac(oyl-L-Ala-gamma-D-Glu-L-Lys-D-Ala-D-Ala)](n)-di-trans,octa-cis-undecaprenyl diphosphate + beta-D-GlcNAc-(1-&gt;4)-Mur2Ac(oyl-L-Ala-gamma-D-Glu-L-Lys-D-Ala-D-Ala)-di-trans,octa-cis-undecaprenyl diphosphate = [GlcNAc-(1-&gt;4)-Mur2Ac(oyl-L-Ala-gamma-D-Glu-L-Lys-D-Ala-D-Ala)](n+1)-di-trans,octa-cis-undecaprenyl diphosphate + di-trans,octa-cis-undecaprenyl diphosphate + H(+)</text>
        <dbReference type="Rhea" id="RHEA:23708"/>
        <dbReference type="Rhea" id="RHEA-COMP:9602"/>
        <dbReference type="Rhea" id="RHEA-COMP:9603"/>
        <dbReference type="ChEBI" id="CHEBI:15378"/>
        <dbReference type="ChEBI" id="CHEBI:58405"/>
        <dbReference type="ChEBI" id="CHEBI:60033"/>
        <dbReference type="ChEBI" id="CHEBI:78435"/>
        <dbReference type="EC" id="2.4.99.28"/>
    </reaction>
</comment>
<evidence type="ECO:0000256" key="22">
    <source>
        <dbReference type="ARBA" id="ARBA00023316"/>
    </source>
</evidence>
<protein>
    <recommendedName>
        <fullName evidence="7">Penicillin-binding protein 1A</fullName>
        <ecNumber evidence="24">2.4.99.28</ecNumber>
        <ecNumber evidence="6">3.4.16.4</ecNumber>
    </recommendedName>
</protein>
<comment type="function">
    <text evidence="1">Cell wall formation. Synthesis of cross-linked peptidoglycan from the lipid intermediates. The enzyme has a penicillin-insensitive transglycosylase N-terminal domain (formation of linear glycan strands) and a penicillin-sensitive transpeptidase C-terminal domain (cross-linking of the peptide subunits).</text>
</comment>
<dbReference type="EC" id="3.4.16.4" evidence="6"/>
<evidence type="ECO:0000256" key="6">
    <source>
        <dbReference type="ARBA" id="ARBA00012448"/>
    </source>
</evidence>
<keyword evidence="13" id="KW-0812">Transmembrane</keyword>
<dbReference type="SUPFAM" id="SSF53955">
    <property type="entry name" value="Lysozyme-like"/>
    <property type="match status" value="1"/>
</dbReference>
<evidence type="ECO:0000256" key="9">
    <source>
        <dbReference type="ARBA" id="ARBA00022645"/>
    </source>
</evidence>
<keyword evidence="15" id="KW-0133">Cell shape</keyword>
<dbReference type="Gene3D" id="1.10.3810.10">
    <property type="entry name" value="Biosynthetic peptidoglycan transglycosylase-like"/>
    <property type="match status" value="1"/>
</dbReference>
<accession>A0A2A7AMW8</accession>
<evidence type="ECO:0000259" key="27">
    <source>
        <dbReference type="Pfam" id="PF00912"/>
    </source>
</evidence>
<dbReference type="GO" id="GO:0046677">
    <property type="term" value="P:response to antibiotic"/>
    <property type="evidence" value="ECO:0007669"/>
    <property type="project" value="UniProtKB-KW"/>
</dbReference>
<evidence type="ECO:0000256" key="3">
    <source>
        <dbReference type="ARBA" id="ARBA00004752"/>
    </source>
</evidence>
<dbReference type="UniPathway" id="UPA00219"/>
<proteinExistence type="inferred from homology"/>
<dbReference type="AlphaFoldDB" id="A0A2A7AMW8"/>
<keyword evidence="16" id="KW-0735">Signal-anchor</keyword>
<dbReference type="GO" id="GO:0009002">
    <property type="term" value="F:serine-type D-Ala-D-Ala carboxypeptidase activity"/>
    <property type="evidence" value="ECO:0007669"/>
    <property type="project" value="UniProtKB-EC"/>
</dbReference>
<keyword evidence="20" id="KW-0046">Antibiotic resistance</keyword>
<dbReference type="GO" id="GO:0009252">
    <property type="term" value="P:peptidoglycan biosynthetic process"/>
    <property type="evidence" value="ECO:0007669"/>
    <property type="project" value="UniProtKB-UniPathway"/>
</dbReference>
<keyword evidence="11" id="KW-0328">Glycosyltransferase</keyword>
<keyword evidence="10" id="KW-0645">Protease</keyword>
<comment type="catalytic activity">
    <reaction evidence="23">
        <text>Preferential cleavage: (Ac)2-L-Lys-D-Ala-|-D-Ala. Also transpeptidation of peptidyl-alanyl moieties that are N-acyl substituents of D-alanine.</text>
        <dbReference type="EC" id="3.4.16.4"/>
    </reaction>
</comment>
<evidence type="ECO:0000256" key="26">
    <source>
        <dbReference type="ARBA" id="ARBA00060592"/>
    </source>
</evidence>
<evidence type="ECO:0000256" key="12">
    <source>
        <dbReference type="ARBA" id="ARBA00022679"/>
    </source>
</evidence>
<evidence type="ECO:0000256" key="1">
    <source>
        <dbReference type="ARBA" id="ARBA00002624"/>
    </source>
</evidence>
<keyword evidence="9" id="KW-0121">Carboxypeptidase</keyword>
<dbReference type="Proteomes" id="UP000220005">
    <property type="component" value="Unassembled WGS sequence"/>
</dbReference>
<evidence type="ECO:0000256" key="2">
    <source>
        <dbReference type="ARBA" id="ARBA00004401"/>
    </source>
</evidence>
<dbReference type="PANTHER" id="PTHR32282:SF33">
    <property type="entry name" value="PEPTIDOGLYCAN GLYCOSYLTRANSFERASE"/>
    <property type="match status" value="1"/>
</dbReference>
<comment type="pathway">
    <text evidence="26">Glycan biosynthesis.</text>
</comment>
<comment type="pathway">
    <text evidence="3">Cell wall biogenesis; peptidoglycan biosynthesis.</text>
</comment>
<evidence type="ECO:0000256" key="8">
    <source>
        <dbReference type="ARBA" id="ARBA00022475"/>
    </source>
</evidence>